<comment type="caution">
    <text evidence="1">The sequence shown here is derived from an EMBL/GenBank/DDBJ whole genome shotgun (WGS) entry which is preliminary data.</text>
</comment>
<gene>
    <name evidence="1" type="ORF">H9912_00025</name>
</gene>
<reference evidence="1" key="2">
    <citation type="submission" date="2021-04" db="EMBL/GenBank/DDBJ databases">
        <authorList>
            <person name="Gilroy R."/>
        </authorList>
    </citation>
    <scope>NUCLEOTIDE SEQUENCE</scope>
    <source>
        <strain evidence="1">ChiHjej8B7-25341</strain>
    </source>
</reference>
<dbReference type="EMBL" id="DWUW01000002">
    <property type="protein sequence ID" value="HJD30307.1"/>
    <property type="molecule type" value="Genomic_DNA"/>
</dbReference>
<protein>
    <submittedName>
        <fullName evidence="1">Uncharacterized protein</fullName>
    </submittedName>
</protein>
<name>A0A9D2QY36_9FIRM</name>
<accession>A0A9D2QY36</accession>
<dbReference type="Proteomes" id="UP000823851">
    <property type="component" value="Unassembled WGS sequence"/>
</dbReference>
<evidence type="ECO:0000313" key="2">
    <source>
        <dbReference type="Proteomes" id="UP000823851"/>
    </source>
</evidence>
<dbReference type="AlphaFoldDB" id="A0A9D2QY36"/>
<proteinExistence type="predicted"/>
<reference evidence="1" key="1">
    <citation type="journal article" date="2021" name="PeerJ">
        <title>Extensive microbial diversity within the chicken gut microbiome revealed by metagenomics and culture.</title>
        <authorList>
            <person name="Gilroy R."/>
            <person name="Ravi A."/>
            <person name="Getino M."/>
            <person name="Pursley I."/>
            <person name="Horton D.L."/>
            <person name="Alikhan N.F."/>
            <person name="Baker D."/>
            <person name="Gharbi K."/>
            <person name="Hall N."/>
            <person name="Watson M."/>
            <person name="Adriaenssens E.M."/>
            <person name="Foster-Nyarko E."/>
            <person name="Jarju S."/>
            <person name="Secka A."/>
            <person name="Antonio M."/>
            <person name="Oren A."/>
            <person name="Chaudhuri R.R."/>
            <person name="La Ragione R."/>
            <person name="Hildebrand F."/>
            <person name="Pallen M.J."/>
        </authorList>
    </citation>
    <scope>NUCLEOTIDE SEQUENCE</scope>
    <source>
        <strain evidence="1">ChiHjej8B7-25341</strain>
    </source>
</reference>
<sequence length="79" mass="9061">MAYTSSTPVEEIKRHMTLEDALHTRIDMGVCKGMTLEEISIKRFPNLRWYVYGYRGNDNILRAAAQIVWDSLQEGNKAG</sequence>
<organism evidence="1 2">
    <name type="scientific">Candidatus Eisenbergiella stercorigallinarum</name>
    <dbReference type="NCBI Taxonomy" id="2838557"/>
    <lineage>
        <taxon>Bacteria</taxon>
        <taxon>Bacillati</taxon>
        <taxon>Bacillota</taxon>
        <taxon>Clostridia</taxon>
        <taxon>Lachnospirales</taxon>
        <taxon>Lachnospiraceae</taxon>
        <taxon>Eisenbergiella</taxon>
    </lineage>
</organism>
<evidence type="ECO:0000313" key="1">
    <source>
        <dbReference type="EMBL" id="HJD30307.1"/>
    </source>
</evidence>